<dbReference type="AlphaFoldDB" id="A0A077LWG8"/>
<protein>
    <submittedName>
        <fullName evidence="7">Peptidase S8 and S53 subtilisin kexin sedolisin</fullName>
    </submittedName>
</protein>
<dbReference type="STRING" id="1194083.BN12_2490002"/>
<dbReference type="SUPFAM" id="SSF52743">
    <property type="entry name" value="Subtilisin-like"/>
    <property type="match status" value="1"/>
</dbReference>
<dbReference type="CDD" id="cd04056">
    <property type="entry name" value="Peptidases_S53"/>
    <property type="match status" value="1"/>
</dbReference>
<dbReference type="GO" id="GO:0008240">
    <property type="term" value="F:tripeptidyl-peptidase activity"/>
    <property type="evidence" value="ECO:0007669"/>
    <property type="project" value="TreeGrafter"/>
</dbReference>
<organism evidence="7 8">
    <name type="scientific">Nostocoides japonicum T1-X7</name>
    <dbReference type="NCBI Taxonomy" id="1194083"/>
    <lineage>
        <taxon>Bacteria</taxon>
        <taxon>Bacillati</taxon>
        <taxon>Actinomycetota</taxon>
        <taxon>Actinomycetes</taxon>
        <taxon>Micrococcales</taxon>
        <taxon>Intrasporangiaceae</taxon>
        <taxon>Nostocoides</taxon>
    </lineage>
</organism>
<dbReference type="InterPro" id="IPR030400">
    <property type="entry name" value="Sedolisin_dom"/>
</dbReference>
<feature type="region of interest" description="Disordered" evidence="4">
    <location>
        <begin position="53"/>
        <end position="73"/>
    </location>
</feature>
<dbReference type="InterPro" id="IPR000209">
    <property type="entry name" value="Peptidase_S8/S53_dom"/>
</dbReference>
<reference evidence="7 8" key="1">
    <citation type="journal article" date="2013" name="ISME J.">
        <title>A metabolic model for members of the genus Tetrasphaera involved in enhanced biological phosphorus removal.</title>
        <authorList>
            <person name="Kristiansen R."/>
            <person name="Nguyen H.T.T."/>
            <person name="Saunders A.M."/>
            <person name="Nielsen J.L."/>
            <person name="Wimmer R."/>
            <person name="Le V.Q."/>
            <person name="McIlroy S.J."/>
            <person name="Petrovski S."/>
            <person name="Seviour R.J."/>
            <person name="Calteau A."/>
            <person name="Nielsen K.L."/>
            <person name="Nielsen P.H."/>
        </authorList>
    </citation>
    <scope>NUCLEOTIDE SEQUENCE [LARGE SCALE GENOMIC DNA]</scope>
    <source>
        <strain evidence="7 8">T1-X7</strain>
    </source>
</reference>
<feature type="chain" id="PRO_5038616972" evidence="5">
    <location>
        <begin position="28"/>
        <end position="389"/>
    </location>
</feature>
<dbReference type="Gene3D" id="3.40.50.200">
    <property type="entry name" value="Peptidase S8/S53 domain"/>
    <property type="match status" value="1"/>
</dbReference>
<dbReference type="InterPro" id="IPR050819">
    <property type="entry name" value="Tripeptidyl-peptidase_I"/>
</dbReference>
<dbReference type="EMBL" id="CAJB01000167">
    <property type="protein sequence ID" value="CCH78066.1"/>
    <property type="molecule type" value="Genomic_DNA"/>
</dbReference>
<evidence type="ECO:0000256" key="1">
    <source>
        <dbReference type="ARBA" id="ARBA00022670"/>
    </source>
</evidence>
<gene>
    <name evidence="7" type="ORF">BN12_2490002</name>
</gene>
<dbReference type="Proteomes" id="UP000035721">
    <property type="component" value="Unassembled WGS sequence"/>
</dbReference>
<dbReference type="PANTHER" id="PTHR14218:SF15">
    <property type="entry name" value="TRIPEPTIDYL-PEPTIDASE 1"/>
    <property type="match status" value="1"/>
</dbReference>
<dbReference type="PROSITE" id="PS00138">
    <property type="entry name" value="SUBTILASE_SER"/>
    <property type="match status" value="1"/>
</dbReference>
<dbReference type="Pfam" id="PF00082">
    <property type="entry name" value="Peptidase_S8"/>
    <property type="match status" value="1"/>
</dbReference>
<evidence type="ECO:0000256" key="3">
    <source>
        <dbReference type="ARBA" id="ARBA00022825"/>
    </source>
</evidence>
<accession>A0A077LWG8</accession>
<comment type="caution">
    <text evidence="7">The sequence shown here is derived from an EMBL/GenBank/DDBJ whole genome shotgun (WGS) entry which is preliminary data.</text>
</comment>
<keyword evidence="5" id="KW-0732">Signal</keyword>
<feature type="domain" description="Peptidase S53" evidence="6">
    <location>
        <begin position="71"/>
        <end position="389"/>
    </location>
</feature>
<proteinExistence type="predicted"/>
<evidence type="ECO:0000259" key="6">
    <source>
        <dbReference type="PROSITE" id="PS51695"/>
    </source>
</evidence>
<dbReference type="OrthoDB" id="151889at2"/>
<keyword evidence="3" id="KW-0720">Serine protease</keyword>
<name>A0A077LWG8_9MICO</name>
<dbReference type="PROSITE" id="PS51695">
    <property type="entry name" value="SEDOLISIN"/>
    <property type="match status" value="1"/>
</dbReference>
<dbReference type="GO" id="GO:0004252">
    <property type="term" value="F:serine-type endopeptidase activity"/>
    <property type="evidence" value="ECO:0007669"/>
    <property type="project" value="InterPro"/>
</dbReference>
<evidence type="ECO:0000313" key="8">
    <source>
        <dbReference type="Proteomes" id="UP000035721"/>
    </source>
</evidence>
<sequence length="389" mass="39756">MTRARTILLSLGAVGAAVLAMAQPASAGAPTATTRPSCSTAGPGEVRCFSEWRSPSSVERSTAQATAKPAGHGPADIASAYRLTGTGGAGVTVAIVDAFDNPRVEKDLATYRATFGLPPCTTAGGCFRKVNQRGGATPPDADPGWGVEIALDVQAVSASCPRCRILLVEADDPSFDNIGKAVNRAVALGADVVSNSYGGDEFTSARTLRTRYYTHRGVAQVASSGDFGFGTAQVPAAFPEMIAVGGTRLARKAGAWKETAWSGAGSGCSAWYAKPTWQQDGHCSMRTVADVSALADGFTVRDTYGLGSDNGWIVVGGTSVAAPLVAGMIGRAGNASTLDSARYIYQHRSGLQDVVGGRNGFCGGDYLCTAVTGYDGPTGLGAPRGLSAL</sequence>
<keyword evidence="1" id="KW-0645">Protease</keyword>
<keyword evidence="8" id="KW-1185">Reference proteome</keyword>
<dbReference type="RefSeq" id="WP_048555017.1">
    <property type="nucleotide sequence ID" value="NZ_HF570958.1"/>
</dbReference>
<feature type="compositionally biased region" description="Polar residues" evidence="4">
    <location>
        <begin position="53"/>
        <end position="65"/>
    </location>
</feature>
<dbReference type="GO" id="GO:0006508">
    <property type="term" value="P:proteolysis"/>
    <property type="evidence" value="ECO:0007669"/>
    <property type="project" value="UniProtKB-KW"/>
</dbReference>
<feature type="signal peptide" evidence="5">
    <location>
        <begin position="1"/>
        <end position="27"/>
    </location>
</feature>
<dbReference type="InterPro" id="IPR023828">
    <property type="entry name" value="Peptidase_S8_Ser-AS"/>
</dbReference>
<evidence type="ECO:0000313" key="7">
    <source>
        <dbReference type="EMBL" id="CCH78066.1"/>
    </source>
</evidence>
<evidence type="ECO:0000256" key="4">
    <source>
        <dbReference type="SAM" id="MobiDB-lite"/>
    </source>
</evidence>
<keyword evidence="2" id="KW-0378">Hydrolase</keyword>
<dbReference type="PANTHER" id="PTHR14218">
    <property type="entry name" value="PROTEASE S8 TRIPEPTIDYL PEPTIDASE I CLN2"/>
    <property type="match status" value="1"/>
</dbReference>
<evidence type="ECO:0000256" key="2">
    <source>
        <dbReference type="ARBA" id="ARBA00022801"/>
    </source>
</evidence>
<evidence type="ECO:0000256" key="5">
    <source>
        <dbReference type="SAM" id="SignalP"/>
    </source>
</evidence>
<dbReference type="InterPro" id="IPR036852">
    <property type="entry name" value="Peptidase_S8/S53_dom_sf"/>
</dbReference>